<keyword evidence="2" id="KW-0812">Transmembrane</keyword>
<keyword evidence="2" id="KW-0472">Membrane</keyword>
<feature type="compositionally biased region" description="Acidic residues" evidence="1">
    <location>
        <begin position="228"/>
        <end position="237"/>
    </location>
</feature>
<evidence type="ECO:0000256" key="1">
    <source>
        <dbReference type="SAM" id="MobiDB-lite"/>
    </source>
</evidence>
<dbReference type="Proteomes" id="UP000186698">
    <property type="component" value="Chromosome 1L"/>
</dbReference>
<feature type="region of interest" description="Disordered" evidence="1">
    <location>
        <begin position="184"/>
        <end position="243"/>
    </location>
</feature>
<gene>
    <name evidence="4" type="primary">LOC121394423</name>
</gene>
<evidence type="ECO:0000313" key="4">
    <source>
        <dbReference type="RefSeq" id="XP_041421214.1"/>
    </source>
</evidence>
<protein>
    <submittedName>
        <fullName evidence="4">Conserved oligomeric Golgi complex subunit 8-like</fullName>
    </submittedName>
</protein>
<evidence type="ECO:0000313" key="3">
    <source>
        <dbReference type="Proteomes" id="UP000186698"/>
    </source>
</evidence>
<dbReference type="KEGG" id="xla:121394423"/>
<dbReference type="GeneID" id="121394423"/>
<dbReference type="RefSeq" id="XP_041421214.1">
    <property type="nucleotide sequence ID" value="XM_041565280.1"/>
</dbReference>
<organism evidence="3 4">
    <name type="scientific">Xenopus laevis</name>
    <name type="common">African clawed frog</name>
    <dbReference type="NCBI Taxonomy" id="8355"/>
    <lineage>
        <taxon>Eukaryota</taxon>
        <taxon>Metazoa</taxon>
        <taxon>Chordata</taxon>
        <taxon>Craniata</taxon>
        <taxon>Vertebrata</taxon>
        <taxon>Euteleostomi</taxon>
        <taxon>Amphibia</taxon>
        <taxon>Batrachia</taxon>
        <taxon>Anura</taxon>
        <taxon>Pipoidea</taxon>
        <taxon>Pipidae</taxon>
        <taxon>Xenopodinae</taxon>
        <taxon>Xenopus</taxon>
        <taxon>Xenopus</taxon>
    </lineage>
</organism>
<feature type="compositionally biased region" description="Basic and acidic residues" evidence="1">
    <location>
        <begin position="213"/>
        <end position="227"/>
    </location>
</feature>
<keyword evidence="3" id="KW-1185">Reference proteome</keyword>
<keyword evidence="2" id="KW-1133">Transmembrane helix</keyword>
<feature type="compositionally biased region" description="Basic and acidic residues" evidence="1">
    <location>
        <begin position="188"/>
        <end position="200"/>
    </location>
</feature>
<accession>A0A8J1KY72</accession>
<reference evidence="4" key="1">
    <citation type="submission" date="2025-08" db="UniProtKB">
        <authorList>
            <consortium name="RefSeq"/>
        </authorList>
    </citation>
    <scope>IDENTIFICATION</scope>
    <source>
        <strain evidence="4">J_2021</strain>
        <tissue evidence="4">Erythrocytes</tissue>
    </source>
</reference>
<feature type="region of interest" description="Disordered" evidence="1">
    <location>
        <begin position="1"/>
        <end position="43"/>
    </location>
</feature>
<name>A0A8J1KY72_XENLA</name>
<sequence>MLCITSVGFSKPREEPRDTEKKRTSSQILKPAEEKQSLPMAENMDVEVASSVVVLESKEENEFIIEEKLDTEDASLLTSEIKNISKMNKNKDEKLAVEAARSDTEEASLQPSEGEIISNNSEELHAKQDVCTVHVQELAPEIEHDALIAHELTPENNRNASINKNDYELPQVGSTTEEEFFMADEFSPQEKLKPEDTKKEEEEEFFMADEFSPQEKLKPEDTYKEKEEENNEEDTKEDEQGTPTNTIRILGVTASLVFGLYLLFAVVIGCKN</sequence>
<feature type="transmembrane region" description="Helical" evidence="2">
    <location>
        <begin position="249"/>
        <end position="270"/>
    </location>
</feature>
<feature type="compositionally biased region" description="Basic and acidic residues" evidence="1">
    <location>
        <begin position="11"/>
        <end position="23"/>
    </location>
</feature>
<proteinExistence type="predicted"/>
<evidence type="ECO:0000256" key="2">
    <source>
        <dbReference type="SAM" id="Phobius"/>
    </source>
</evidence>
<dbReference type="AlphaFoldDB" id="A0A8J1KY72"/>